<evidence type="ECO:0000256" key="1">
    <source>
        <dbReference type="SAM" id="MobiDB-lite"/>
    </source>
</evidence>
<accession>A0A8X6I1U1</accession>
<dbReference type="EMBL" id="BMAO01019768">
    <property type="protein sequence ID" value="GFR32675.1"/>
    <property type="molecule type" value="Genomic_DNA"/>
</dbReference>
<feature type="region of interest" description="Disordered" evidence="1">
    <location>
        <begin position="98"/>
        <end position="118"/>
    </location>
</feature>
<dbReference type="Proteomes" id="UP000887116">
    <property type="component" value="Unassembled WGS sequence"/>
</dbReference>
<protein>
    <submittedName>
        <fullName evidence="2">Uncharacterized protein</fullName>
    </submittedName>
</protein>
<proteinExistence type="predicted"/>
<gene>
    <name evidence="2" type="ORF">TNCT_595261</name>
</gene>
<reference evidence="2" key="1">
    <citation type="submission" date="2020-07" db="EMBL/GenBank/DDBJ databases">
        <title>Multicomponent nature underlies the extraordinary mechanical properties of spider dragline silk.</title>
        <authorList>
            <person name="Kono N."/>
            <person name="Nakamura H."/>
            <person name="Mori M."/>
            <person name="Yoshida Y."/>
            <person name="Ohtoshi R."/>
            <person name="Malay A.D."/>
            <person name="Moran D.A.P."/>
            <person name="Tomita M."/>
            <person name="Numata K."/>
            <person name="Arakawa K."/>
        </authorList>
    </citation>
    <scope>NUCLEOTIDE SEQUENCE</scope>
</reference>
<evidence type="ECO:0000313" key="2">
    <source>
        <dbReference type="EMBL" id="GFR32675.1"/>
    </source>
</evidence>
<sequence>MIKSEKFVEACKESLKDSMLTFKRKTYSSVVLPTFDEKLNKPSGKASCCSVLIAAEKCISDDVRKLSKAQVNPRKEKIGIRYVREICENRIIVNCTSHSASRQRHERPRGKELPRGGNKVDLGTNSLPAAPASLAHCAQIKNTEKLIKIKELRIRFQQELIEIETFDKDFIDPAQLESLIKEKIQAELEYALKMGELKVIFPCRIICCEDNTNRINSLRNQQQQIRPAEFPILLDKLILDKKDNNKNRKNSKKVPTF</sequence>
<dbReference type="AlphaFoldDB" id="A0A8X6I1U1"/>
<keyword evidence="3" id="KW-1185">Reference proteome</keyword>
<evidence type="ECO:0000313" key="3">
    <source>
        <dbReference type="Proteomes" id="UP000887116"/>
    </source>
</evidence>
<comment type="caution">
    <text evidence="2">The sequence shown here is derived from an EMBL/GenBank/DDBJ whole genome shotgun (WGS) entry which is preliminary data.</text>
</comment>
<organism evidence="2 3">
    <name type="scientific">Trichonephila clavata</name>
    <name type="common">Joro spider</name>
    <name type="synonym">Nephila clavata</name>
    <dbReference type="NCBI Taxonomy" id="2740835"/>
    <lineage>
        <taxon>Eukaryota</taxon>
        <taxon>Metazoa</taxon>
        <taxon>Ecdysozoa</taxon>
        <taxon>Arthropoda</taxon>
        <taxon>Chelicerata</taxon>
        <taxon>Arachnida</taxon>
        <taxon>Araneae</taxon>
        <taxon>Araneomorphae</taxon>
        <taxon>Entelegynae</taxon>
        <taxon>Araneoidea</taxon>
        <taxon>Nephilidae</taxon>
        <taxon>Trichonephila</taxon>
    </lineage>
</organism>
<name>A0A8X6I1U1_TRICU</name>